<dbReference type="InterPro" id="IPR004888">
    <property type="entry name" value="Glycoside_hydrolase_63"/>
</dbReference>
<dbReference type="Proteomes" id="UP000550660">
    <property type="component" value="Unassembled WGS sequence"/>
</dbReference>
<sequence>RRGRAPCPFPAGLMWLQQRDGAGLRHTCEQSDGLSRYGWLMHDGRSFGTQEIRDGALTLTTEFVKRPGGQHGGDWSWRITARTEEPGPAPLLSLFFYVATDEQGTLRPRLENGTRLAAVTGHTEELGSFTLTFLPPTADGGDGPKHASYNYLDAPSPGLHRLTDVVRSSLSNRFVFSPPGGRPRRRFFAVDAFRGLPASGEQPPSGGRLLLHQVTLEPPGRVEVTFE</sequence>
<name>A0A7L0EYG7_TROML</name>
<dbReference type="EMBL" id="VXAG01004611">
    <property type="protein sequence ID" value="NXJ87212.1"/>
    <property type="molecule type" value="Genomic_DNA"/>
</dbReference>
<feature type="non-terminal residue" evidence="5">
    <location>
        <position position="1"/>
    </location>
</feature>
<keyword evidence="1 3" id="KW-0378">Hydrolase</keyword>
<keyword evidence="6" id="KW-1185">Reference proteome</keyword>
<dbReference type="PANTHER" id="PTHR10412:SF11">
    <property type="entry name" value="MANNOSYL-OLIGOSACCHARIDE GLUCOSIDASE"/>
    <property type="match status" value="1"/>
</dbReference>
<proteinExistence type="inferred from homology"/>
<keyword evidence="3" id="KW-0256">Endoplasmic reticulum</keyword>
<dbReference type="GO" id="GO:0009311">
    <property type="term" value="P:oligosaccharide metabolic process"/>
    <property type="evidence" value="ECO:0007669"/>
    <property type="project" value="UniProtKB-UniRule"/>
</dbReference>
<comment type="subcellular location">
    <subcellularLocation>
        <location evidence="3">Endoplasmic reticulum membrane</location>
        <topology evidence="3">Single-pass type II membrane protein</topology>
    </subcellularLocation>
</comment>
<comment type="similarity">
    <text evidence="3">Belongs to the glycosyl hydrolase 63 family.</text>
</comment>
<comment type="function">
    <text evidence="3">Cleaves the distal alpha 1,2-linked glucose residue from the Glc(3)Man(9)GlcNAc(2) oligosaccharide precursor.</text>
</comment>
<dbReference type="GO" id="GO:0005789">
    <property type="term" value="C:endoplasmic reticulum membrane"/>
    <property type="evidence" value="ECO:0007669"/>
    <property type="project" value="UniProtKB-SubCell"/>
</dbReference>
<dbReference type="InterPro" id="IPR038518">
    <property type="entry name" value="Glyco_hydro_63N_sf"/>
</dbReference>
<dbReference type="AlphaFoldDB" id="A0A7L0EYG7"/>
<evidence type="ECO:0000256" key="1">
    <source>
        <dbReference type="ARBA" id="ARBA00022801"/>
    </source>
</evidence>
<dbReference type="InterPro" id="IPR031631">
    <property type="entry name" value="Glyco_hydro_63N"/>
</dbReference>
<evidence type="ECO:0000256" key="2">
    <source>
        <dbReference type="ARBA" id="ARBA00023295"/>
    </source>
</evidence>
<evidence type="ECO:0000313" key="5">
    <source>
        <dbReference type="EMBL" id="NXJ87212.1"/>
    </source>
</evidence>
<dbReference type="GO" id="GO:0006487">
    <property type="term" value="P:protein N-linked glycosylation"/>
    <property type="evidence" value="ECO:0007669"/>
    <property type="project" value="UniProtKB-UniRule"/>
</dbReference>
<comment type="catalytic activity">
    <reaction evidence="3">
        <text>N(4)-(alpha-D-Glc-(1-&gt;2)-alpha-D-Glc-(1-&gt;3)-alpha-D-Glc-(1-&gt;3)-alpha-D-Man-(1-&gt;2)-alpha-D-Man-(1-&gt;2)-alpha-D-Man-(1-&gt;3)-[alpha-D-Man-(1-&gt;2)-alpha-D-Man-(1-&gt;3)-[alpha-D-Man-(1-&gt;2)-alpha-D-Man-(1-&gt;6)]-alpha-D-Man-(1-&gt;6)]-beta-D-Man-(1-&gt;4)-beta-D-GlcNAc-(1-&gt;4)-beta-D-GlcNAc)-L-asparaginyl-[protein] + H2O = N(4)-(alpha-D-Glc-(1-&gt;3)-alpha-D-Glc-(1-&gt;3)-alpha-D-Man-(1-&gt;2)-alpha-D-Man-(1-&gt;2)-alpha-D-Man-(1-&gt;3)-[alpha-D-Man-(1-&gt;2)-alpha-D-Man-(1-&gt;3)-[alpha-D-Man-(1-&gt;2)-alpha-D-Man-(1-&gt;6)]-alpha-D-Man-(1-&gt;6)]-beta-D-Man-(1-&gt;4)-beta-D-GlcNAc-(1-&gt;4)-beta-D-GlcNAc)-L-asparaginyl-[protein] + beta-D-glucose</text>
        <dbReference type="Rhea" id="RHEA:55988"/>
        <dbReference type="Rhea" id="RHEA-COMP:12806"/>
        <dbReference type="Rhea" id="RHEA-COMP:14355"/>
        <dbReference type="ChEBI" id="CHEBI:15377"/>
        <dbReference type="ChEBI" id="CHEBI:15903"/>
        <dbReference type="ChEBI" id="CHEBI:59082"/>
        <dbReference type="ChEBI" id="CHEBI:132537"/>
        <dbReference type="EC" id="3.2.1.106"/>
    </reaction>
</comment>
<accession>A0A7L0EYG7</accession>
<organism evidence="5 6">
    <name type="scientific">Trogon melanurus</name>
    <name type="common">Black-tailed trogon</name>
    <dbReference type="NCBI Taxonomy" id="56311"/>
    <lineage>
        <taxon>Eukaryota</taxon>
        <taxon>Metazoa</taxon>
        <taxon>Chordata</taxon>
        <taxon>Craniata</taxon>
        <taxon>Vertebrata</taxon>
        <taxon>Euteleostomi</taxon>
        <taxon>Archelosauria</taxon>
        <taxon>Archosauria</taxon>
        <taxon>Dinosauria</taxon>
        <taxon>Saurischia</taxon>
        <taxon>Theropoda</taxon>
        <taxon>Coelurosauria</taxon>
        <taxon>Aves</taxon>
        <taxon>Neognathae</taxon>
        <taxon>Neoaves</taxon>
        <taxon>Telluraves</taxon>
        <taxon>Coraciimorphae</taxon>
        <taxon>Trogoniformes</taxon>
        <taxon>Trogonidae</taxon>
        <taxon>Trogon</taxon>
    </lineage>
</organism>
<dbReference type="Gene3D" id="2.70.98.110">
    <property type="entry name" value="Glycosyl hydrolase family 63, N-terminal domain"/>
    <property type="match status" value="1"/>
</dbReference>
<dbReference type="Pfam" id="PF16923">
    <property type="entry name" value="Glyco_hydro_63N"/>
    <property type="match status" value="1"/>
</dbReference>
<comment type="caution">
    <text evidence="5">The sequence shown here is derived from an EMBL/GenBank/DDBJ whole genome shotgun (WGS) entry which is preliminary data.</text>
</comment>
<evidence type="ECO:0000259" key="4">
    <source>
        <dbReference type="Pfam" id="PF16923"/>
    </source>
</evidence>
<protein>
    <recommendedName>
        <fullName evidence="3">Mannosyl-oligosaccharide glucosidase</fullName>
        <ecNumber evidence="3">3.2.1.106</ecNumber>
    </recommendedName>
</protein>
<feature type="non-terminal residue" evidence="5">
    <location>
        <position position="227"/>
    </location>
</feature>
<feature type="domain" description="Glycosyl hydrolase family 63 N-terminal" evidence="4">
    <location>
        <begin position="2"/>
        <end position="135"/>
    </location>
</feature>
<evidence type="ECO:0000313" key="6">
    <source>
        <dbReference type="Proteomes" id="UP000550660"/>
    </source>
</evidence>
<gene>
    <name evidence="5" type="primary">Mogs</name>
    <name evidence="5" type="ORF">TROMEL_R15480</name>
</gene>
<dbReference type="EC" id="3.2.1.106" evidence="3"/>
<evidence type="ECO:0000256" key="3">
    <source>
        <dbReference type="RuleBase" id="RU368089"/>
    </source>
</evidence>
<dbReference type="OrthoDB" id="410058at2759"/>
<dbReference type="PANTHER" id="PTHR10412">
    <property type="entry name" value="MANNOSYL-OLIGOSACCHARIDE GLUCOSIDASE"/>
    <property type="match status" value="1"/>
</dbReference>
<reference evidence="5 6" key="1">
    <citation type="submission" date="2019-09" db="EMBL/GenBank/DDBJ databases">
        <title>Bird 10,000 Genomes (B10K) Project - Family phase.</title>
        <authorList>
            <person name="Zhang G."/>
        </authorList>
    </citation>
    <scope>NUCLEOTIDE SEQUENCE [LARGE SCALE GENOMIC DNA]</scope>
    <source>
        <strain evidence="5">B10K-DU-007-40</strain>
        <tissue evidence="5">Mixed tissue sample</tissue>
    </source>
</reference>
<keyword evidence="2 3" id="KW-0326">Glycosidase</keyword>
<dbReference type="GO" id="GO:0004573">
    <property type="term" value="F:Glc3Man9GlcNAc2 oligosaccharide glucosidase activity"/>
    <property type="evidence" value="ECO:0007669"/>
    <property type="project" value="UniProtKB-UniRule"/>
</dbReference>